<reference evidence="2 3" key="1">
    <citation type="submission" date="2023-01" db="EMBL/GenBank/DDBJ databases">
        <title>Analysis of 21 Apiospora genomes using comparative genomics revels a genus with tremendous synthesis potential of carbohydrate active enzymes and secondary metabolites.</title>
        <authorList>
            <person name="Sorensen T."/>
        </authorList>
    </citation>
    <scope>NUCLEOTIDE SEQUENCE [LARGE SCALE GENOMIC DNA]</scope>
    <source>
        <strain evidence="2 3">CBS 117206</strain>
    </source>
</reference>
<gene>
    <name evidence="2" type="ORF">PG999_000196</name>
</gene>
<dbReference type="GO" id="GO:0019441">
    <property type="term" value="P:L-tryptophan catabolic process to kynurenine"/>
    <property type="evidence" value="ECO:0007669"/>
    <property type="project" value="InterPro"/>
</dbReference>
<comment type="similarity">
    <text evidence="1">Belongs to the Cyclase 1 superfamily.</text>
</comment>
<protein>
    <recommendedName>
        <fullName evidence="4">Cyclase</fullName>
    </recommendedName>
</protein>
<dbReference type="GO" id="GO:0004061">
    <property type="term" value="F:arylformamidase activity"/>
    <property type="evidence" value="ECO:0007669"/>
    <property type="project" value="InterPro"/>
</dbReference>
<dbReference type="EMBL" id="JAQQWP010000001">
    <property type="protein sequence ID" value="KAK8132023.1"/>
    <property type="molecule type" value="Genomic_DNA"/>
</dbReference>
<evidence type="ECO:0000313" key="3">
    <source>
        <dbReference type="Proteomes" id="UP001392437"/>
    </source>
</evidence>
<name>A0AAW0RB46_9PEZI</name>
<evidence type="ECO:0008006" key="4">
    <source>
        <dbReference type="Google" id="ProtNLM"/>
    </source>
</evidence>
<dbReference type="Gene3D" id="3.50.30.50">
    <property type="entry name" value="Putative cyclase"/>
    <property type="match status" value="1"/>
</dbReference>
<dbReference type="PANTHER" id="PTHR34861:SF11">
    <property type="entry name" value="CYCLASE"/>
    <property type="match status" value="1"/>
</dbReference>
<comment type="caution">
    <text evidence="2">The sequence shown here is derived from an EMBL/GenBank/DDBJ whole genome shotgun (WGS) entry which is preliminary data.</text>
</comment>
<evidence type="ECO:0000256" key="1">
    <source>
        <dbReference type="ARBA" id="ARBA00007865"/>
    </source>
</evidence>
<organism evidence="2 3">
    <name type="scientific">Apiospora kogelbergensis</name>
    <dbReference type="NCBI Taxonomy" id="1337665"/>
    <lineage>
        <taxon>Eukaryota</taxon>
        <taxon>Fungi</taxon>
        <taxon>Dikarya</taxon>
        <taxon>Ascomycota</taxon>
        <taxon>Pezizomycotina</taxon>
        <taxon>Sordariomycetes</taxon>
        <taxon>Xylariomycetidae</taxon>
        <taxon>Amphisphaeriales</taxon>
        <taxon>Apiosporaceae</taxon>
        <taxon>Apiospora</taxon>
    </lineage>
</organism>
<dbReference type="SUPFAM" id="SSF102198">
    <property type="entry name" value="Putative cyclase"/>
    <property type="match status" value="1"/>
</dbReference>
<dbReference type="InterPro" id="IPR037175">
    <property type="entry name" value="KFase_sf"/>
</dbReference>
<sequence>MTIETPPFSRLPLRNGDPKFSAWGRWGPTDEIGTLNLLTAEVISEASKEIVSGNTVTLNINTQGSSHWDGLRHYPYQDTLQFYNGASQDDISGPSANQRIGIQTSRGITGRGVLLDWAFYAKEKGLAYSPFDAFAITLAQLLEVAQLQKTTFRPGDILFVRTGWVEAYQKLSMEERGALPYRQIRSSCGVEASEEAIQWHWDNQFAAVASDTVAYEAWPSPRKSGVSMHEVFLSGWGMPIGESFDLELLAERCRDVGRWSFFLVSVPLNISRGVASPPNAIAIL</sequence>
<accession>A0AAW0RB46</accession>
<dbReference type="InterPro" id="IPR007325">
    <property type="entry name" value="KFase/CYL"/>
</dbReference>
<dbReference type="Pfam" id="PF04199">
    <property type="entry name" value="Cyclase"/>
    <property type="match status" value="1"/>
</dbReference>
<dbReference type="AlphaFoldDB" id="A0AAW0RB46"/>
<evidence type="ECO:0000313" key="2">
    <source>
        <dbReference type="EMBL" id="KAK8132023.1"/>
    </source>
</evidence>
<dbReference type="PANTHER" id="PTHR34861">
    <property type="match status" value="1"/>
</dbReference>
<keyword evidence="3" id="KW-1185">Reference proteome</keyword>
<proteinExistence type="inferred from homology"/>
<dbReference type="Proteomes" id="UP001392437">
    <property type="component" value="Unassembled WGS sequence"/>
</dbReference>